<keyword evidence="2" id="KW-0812">Transmembrane</keyword>
<gene>
    <name evidence="11 12" type="primary">LOC109486338</name>
</gene>
<keyword evidence="5" id="KW-0862">Zinc</keyword>
<keyword evidence="7" id="KW-0472">Membrane</keyword>
<evidence type="ECO:0000256" key="6">
    <source>
        <dbReference type="ARBA" id="ARBA00022989"/>
    </source>
</evidence>
<evidence type="ECO:0000256" key="2">
    <source>
        <dbReference type="ARBA" id="ARBA00022692"/>
    </source>
</evidence>
<dbReference type="GO" id="GO:0008270">
    <property type="term" value="F:zinc ion binding"/>
    <property type="evidence" value="ECO:0007669"/>
    <property type="project" value="UniProtKB-KW"/>
</dbReference>
<dbReference type="GeneID" id="109486338"/>
<feature type="region of interest" description="Disordered" evidence="8">
    <location>
        <begin position="167"/>
        <end position="227"/>
    </location>
</feature>
<keyword evidence="4" id="KW-0863">Zinc-finger</keyword>
<evidence type="ECO:0000313" key="10">
    <source>
        <dbReference type="Proteomes" id="UP000515135"/>
    </source>
</evidence>
<dbReference type="SMART" id="SM01328">
    <property type="entry name" value="zf-3CxxC"/>
    <property type="match status" value="1"/>
</dbReference>
<keyword evidence="3" id="KW-0479">Metal-binding</keyword>
<dbReference type="GO" id="GO:0016020">
    <property type="term" value="C:membrane"/>
    <property type="evidence" value="ECO:0007669"/>
    <property type="project" value="UniProtKB-SubCell"/>
</dbReference>
<dbReference type="OrthoDB" id="8121437at2759"/>
<sequence>MANVGAPDDWTDVFETEICAEFQEEWTLTEVNDLPDINQARYSGWKQFTDKAKVRFACSECNNTWTSTRGLVIFHYRLKMTGQVKMYLPGQKCHHCEEDFESPDWYEEEMVKVMQNLQKKIDEKYYSRNNGPKRLNLGQRSANMKSSHQAALCEACQKGICRQSADQYRHVQEDTDDDSSQTDEETDEESGDNWDQESKESDDGSYWQRDYRDPYEEEYDDDDSYWD</sequence>
<evidence type="ECO:0000256" key="8">
    <source>
        <dbReference type="SAM" id="MobiDB-lite"/>
    </source>
</evidence>
<comment type="subcellular location">
    <subcellularLocation>
        <location evidence="1">Membrane</location>
        <topology evidence="1">Single-pass membrane protein</topology>
    </subcellularLocation>
</comment>
<evidence type="ECO:0000256" key="7">
    <source>
        <dbReference type="ARBA" id="ARBA00023136"/>
    </source>
</evidence>
<dbReference type="GO" id="GO:0031849">
    <property type="term" value="F:olfactory receptor binding"/>
    <property type="evidence" value="ECO:0007669"/>
    <property type="project" value="TreeGrafter"/>
</dbReference>
<dbReference type="Pfam" id="PF13695">
    <property type="entry name" value="Zn_ribbon_3CxxC"/>
    <property type="match status" value="1"/>
</dbReference>
<feature type="domain" description="3CxxC-type" evidence="9">
    <location>
        <begin position="51"/>
        <end position="159"/>
    </location>
</feature>
<dbReference type="GO" id="GO:0006612">
    <property type="term" value="P:protein targeting to membrane"/>
    <property type="evidence" value="ECO:0007669"/>
    <property type="project" value="TreeGrafter"/>
</dbReference>
<dbReference type="RefSeq" id="XP_019645721.1">
    <property type="nucleotide sequence ID" value="XM_019790162.1"/>
</dbReference>
<dbReference type="RefSeq" id="XP_019645722.1">
    <property type="nucleotide sequence ID" value="XM_019790163.1"/>
</dbReference>
<dbReference type="InterPro" id="IPR027377">
    <property type="entry name" value="ZAR1/RTP1-5-like_Znf-3CxxC"/>
</dbReference>
<protein>
    <submittedName>
        <fullName evidence="11 12">Receptor-transporting protein 3-like</fullName>
    </submittedName>
</protein>
<proteinExistence type="predicted"/>
<evidence type="ECO:0000256" key="4">
    <source>
        <dbReference type="ARBA" id="ARBA00022771"/>
    </source>
</evidence>
<dbReference type="GO" id="GO:0051205">
    <property type="term" value="P:protein insertion into membrane"/>
    <property type="evidence" value="ECO:0007669"/>
    <property type="project" value="TreeGrafter"/>
</dbReference>
<feature type="compositionally biased region" description="Acidic residues" evidence="8">
    <location>
        <begin position="215"/>
        <end position="227"/>
    </location>
</feature>
<keyword evidence="10" id="KW-1185">Reference proteome</keyword>
<name>A0A6P5ARN2_BRABE</name>
<dbReference type="Proteomes" id="UP000515135">
    <property type="component" value="Unplaced"/>
</dbReference>
<feature type="compositionally biased region" description="Acidic residues" evidence="8">
    <location>
        <begin position="174"/>
        <end position="195"/>
    </location>
</feature>
<evidence type="ECO:0000313" key="12">
    <source>
        <dbReference type="RefSeq" id="XP_019645722.1"/>
    </source>
</evidence>
<accession>A0A6P5ARN2</accession>
<evidence type="ECO:0000256" key="5">
    <source>
        <dbReference type="ARBA" id="ARBA00022833"/>
    </source>
</evidence>
<evidence type="ECO:0000256" key="1">
    <source>
        <dbReference type="ARBA" id="ARBA00004167"/>
    </source>
</evidence>
<reference evidence="11 12" key="1">
    <citation type="submission" date="2025-04" db="UniProtKB">
        <authorList>
            <consortium name="RefSeq"/>
        </authorList>
    </citation>
    <scope>IDENTIFICATION</scope>
    <source>
        <tissue evidence="11 12">Gonad</tissue>
    </source>
</reference>
<keyword evidence="6" id="KW-1133">Transmembrane helix</keyword>
<dbReference type="PANTHER" id="PTHR14402">
    <property type="entry name" value="RECEPTOR TRANSPORTING PROTEIN"/>
    <property type="match status" value="1"/>
</dbReference>
<dbReference type="InterPro" id="IPR026096">
    <property type="entry name" value="R-trans_p"/>
</dbReference>
<dbReference type="AlphaFoldDB" id="A0A6P5ARN2"/>
<dbReference type="KEGG" id="bbel:109486338"/>
<evidence type="ECO:0000313" key="11">
    <source>
        <dbReference type="RefSeq" id="XP_019645721.1"/>
    </source>
</evidence>
<evidence type="ECO:0000259" key="9">
    <source>
        <dbReference type="SMART" id="SM01328"/>
    </source>
</evidence>
<dbReference type="PANTHER" id="PTHR14402:SF10">
    <property type="entry name" value="3CXXC-TYPE DOMAIN-CONTAINING PROTEIN"/>
    <property type="match status" value="1"/>
</dbReference>
<evidence type="ECO:0000256" key="3">
    <source>
        <dbReference type="ARBA" id="ARBA00022723"/>
    </source>
</evidence>
<organism evidence="10 12">
    <name type="scientific">Branchiostoma belcheri</name>
    <name type="common">Amphioxus</name>
    <dbReference type="NCBI Taxonomy" id="7741"/>
    <lineage>
        <taxon>Eukaryota</taxon>
        <taxon>Metazoa</taxon>
        <taxon>Chordata</taxon>
        <taxon>Cephalochordata</taxon>
        <taxon>Leptocardii</taxon>
        <taxon>Amphioxiformes</taxon>
        <taxon>Branchiostomatidae</taxon>
        <taxon>Branchiostoma</taxon>
    </lineage>
</organism>